<name>M9MTG1_9NEOP</name>
<dbReference type="EC" id="7.1.1.2" evidence="4"/>
<evidence type="ECO:0000256" key="6">
    <source>
        <dbReference type="ARBA" id="ARBA00022448"/>
    </source>
</evidence>
<keyword evidence="16 19" id="KW-0472">Membrane</keyword>
<keyword evidence="13" id="KW-0520">NAD</keyword>
<feature type="domain" description="NADH:quinone oxidoreductase/Mrp antiporter transmembrane" evidence="20">
    <location>
        <begin position="54"/>
        <end position="282"/>
    </location>
</feature>
<keyword evidence="12 19" id="KW-1133">Transmembrane helix</keyword>
<evidence type="ECO:0000256" key="17">
    <source>
        <dbReference type="ARBA" id="ARBA00031028"/>
    </source>
</evidence>
<evidence type="ECO:0000256" key="5">
    <source>
        <dbReference type="ARBA" id="ARBA00021008"/>
    </source>
</evidence>
<gene>
    <name evidence="21" type="primary">nad2</name>
</gene>
<evidence type="ECO:0000256" key="18">
    <source>
        <dbReference type="ARBA" id="ARBA00049551"/>
    </source>
</evidence>
<dbReference type="GO" id="GO:0008137">
    <property type="term" value="F:NADH dehydrogenase (ubiquinone) activity"/>
    <property type="evidence" value="ECO:0007669"/>
    <property type="project" value="UniProtKB-EC"/>
</dbReference>
<dbReference type="GO" id="GO:0006120">
    <property type="term" value="P:mitochondrial electron transport, NADH to ubiquinone"/>
    <property type="evidence" value="ECO:0007669"/>
    <property type="project" value="TreeGrafter"/>
</dbReference>
<dbReference type="InterPro" id="IPR001750">
    <property type="entry name" value="ND/Mrp_TM"/>
</dbReference>
<evidence type="ECO:0000256" key="14">
    <source>
        <dbReference type="ARBA" id="ARBA00023075"/>
    </source>
</evidence>
<keyword evidence="9" id="KW-0999">Mitochondrion inner membrane</keyword>
<keyword evidence="11" id="KW-0249">Electron transport</keyword>
<accession>M9MTG1</accession>
<reference evidence="21" key="1">
    <citation type="submission" date="2010-05" db="EMBL/GenBank/DDBJ databases">
        <title>Evolution of fragmented mitochondrial genomes in parasitic lice.</title>
        <authorList>
            <person name="Shao R."/>
            <person name="Barker S.C."/>
        </authorList>
    </citation>
    <scope>NUCLEOTIDE SEQUENCE</scope>
    <source>
        <strain evidence="21">B2311</strain>
    </source>
</reference>
<feature type="transmembrane region" description="Helical" evidence="19">
    <location>
        <begin position="313"/>
        <end position="331"/>
    </location>
</feature>
<evidence type="ECO:0000313" key="22">
    <source>
        <dbReference type="EMBL" id="AGO44121.1"/>
    </source>
</evidence>
<dbReference type="AlphaFoldDB" id="M9MTG1"/>
<evidence type="ECO:0000256" key="9">
    <source>
        <dbReference type="ARBA" id="ARBA00022792"/>
    </source>
</evidence>
<evidence type="ECO:0000256" key="15">
    <source>
        <dbReference type="ARBA" id="ARBA00023128"/>
    </source>
</evidence>
<dbReference type="GO" id="GO:0005743">
    <property type="term" value="C:mitochondrial inner membrane"/>
    <property type="evidence" value="ECO:0007669"/>
    <property type="project" value="UniProtKB-SubCell"/>
</dbReference>
<dbReference type="Pfam" id="PF00361">
    <property type="entry name" value="Proton_antipo_M"/>
    <property type="match status" value="1"/>
</dbReference>
<feature type="transmembrane region" description="Helical" evidence="19">
    <location>
        <begin position="82"/>
        <end position="102"/>
    </location>
</feature>
<dbReference type="PANTHER" id="PTHR46552">
    <property type="entry name" value="NADH-UBIQUINONE OXIDOREDUCTASE CHAIN 2"/>
    <property type="match status" value="1"/>
</dbReference>
<evidence type="ECO:0000256" key="12">
    <source>
        <dbReference type="ARBA" id="ARBA00022989"/>
    </source>
</evidence>
<evidence type="ECO:0000256" key="13">
    <source>
        <dbReference type="ARBA" id="ARBA00023027"/>
    </source>
</evidence>
<evidence type="ECO:0000256" key="1">
    <source>
        <dbReference type="ARBA" id="ARBA00003257"/>
    </source>
</evidence>
<feature type="transmembrane region" description="Helical" evidence="19">
    <location>
        <begin position="175"/>
        <end position="193"/>
    </location>
</feature>
<dbReference type="InterPro" id="IPR050175">
    <property type="entry name" value="Complex_I_Subunit_2"/>
</dbReference>
<feature type="transmembrane region" description="Helical" evidence="19">
    <location>
        <begin position="140"/>
        <end position="163"/>
    </location>
</feature>
<evidence type="ECO:0000256" key="7">
    <source>
        <dbReference type="ARBA" id="ARBA00022660"/>
    </source>
</evidence>
<evidence type="ECO:0000313" key="21">
    <source>
        <dbReference type="EMBL" id="AEG66978.1"/>
    </source>
</evidence>
<comment type="function">
    <text evidence="1">Core subunit of the mitochondrial membrane respiratory chain NADH dehydrogenase (Complex I) that is believed to belong to the minimal assembly required for catalysis. Complex I functions in the transfer of electrons from NADH to the respiratory chain. The immediate electron acceptor for the enzyme is believed to be ubiquinone.</text>
</comment>
<evidence type="ECO:0000256" key="10">
    <source>
        <dbReference type="ARBA" id="ARBA00022967"/>
    </source>
</evidence>
<evidence type="ECO:0000256" key="16">
    <source>
        <dbReference type="ARBA" id="ARBA00023136"/>
    </source>
</evidence>
<keyword evidence="6" id="KW-0813">Transport</keyword>
<evidence type="ECO:0000256" key="11">
    <source>
        <dbReference type="ARBA" id="ARBA00022982"/>
    </source>
</evidence>
<keyword evidence="15 21" id="KW-0496">Mitochondrion</keyword>
<dbReference type="PANTHER" id="PTHR46552:SF1">
    <property type="entry name" value="NADH-UBIQUINONE OXIDOREDUCTASE CHAIN 2"/>
    <property type="match status" value="1"/>
</dbReference>
<evidence type="ECO:0000256" key="8">
    <source>
        <dbReference type="ARBA" id="ARBA00022692"/>
    </source>
</evidence>
<keyword evidence="14" id="KW-0830">Ubiquinone</keyword>
<comment type="similarity">
    <text evidence="3">Belongs to the complex I subunit 2 family.</text>
</comment>
<keyword evidence="7" id="KW-0679">Respiratory chain</keyword>
<evidence type="ECO:0000256" key="19">
    <source>
        <dbReference type="SAM" id="Phobius"/>
    </source>
</evidence>
<keyword evidence="10" id="KW-1278">Translocase</keyword>
<protein>
    <recommendedName>
        <fullName evidence="5">NADH-ubiquinone oxidoreductase chain 2</fullName>
        <ecNumber evidence="4">7.1.1.2</ecNumber>
    </recommendedName>
    <alternativeName>
        <fullName evidence="17">NADH dehydrogenase subunit 2</fullName>
    </alternativeName>
</protein>
<comment type="subcellular location">
    <subcellularLocation>
        <location evidence="2">Mitochondrion inner membrane</location>
        <topology evidence="2">Multi-pass membrane protein</topology>
    </subcellularLocation>
</comment>
<feature type="transmembrane region" description="Helical" evidence="19">
    <location>
        <begin position="56"/>
        <end position="76"/>
    </location>
</feature>
<evidence type="ECO:0000256" key="2">
    <source>
        <dbReference type="ARBA" id="ARBA00004448"/>
    </source>
</evidence>
<comment type="catalytic activity">
    <reaction evidence="18">
        <text>a ubiquinone + NADH + 5 H(+)(in) = a ubiquinol + NAD(+) + 4 H(+)(out)</text>
        <dbReference type="Rhea" id="RHEA:29091"/>
        <dbReference type="Rhea" id="RHEA-COMP:9565"/>
        <dbReference type="Rhea" id="RHEA-COMP:9566"/>
        <dbReference type="ChEBI" id="CHEBI:15378"/>
        <dbReference type="ChEBI" id="CHEBI:16389"/>
        <dbReference type="ChEBI" id="CHEBI:17976"/>
        <dbReference type="ChEBI" id="CHEBI:57540"/>
        <dbReference type="ChEBI" id="CHEBI:57945"/>
        <dbReference type="EC" id="7.1.1.2"/>
    </reaction>
</comment>
<keyword evidence="8 19" id="KW-0812">Transmembrane</keyword>
<proteinExistence type="inferred from homology"/>
<feature type="transmembrane region" description="Helical" evidence="19">
    <location>
        <begin position="230"/>
        <end position="252"/>
    </location>
</feature>
<evidence type="ECO:0000256" key="3">
    <source>
        <dbReference type="ARBA" id="ARBA00007012"/>
    </source>
</evidence>
<organism evidence="21">
    <name type="scientific">Haematopinus suis</name>
    <dbReference type="NCBI Taxonomy" id="511927"/>
    <lineage>
        <taxon>Eukaryota</taxon>
        <taxon>Metazoa</taxon>
        <taxon>Ecdysozoa</taxon>
        <taxon>Arthropoda</taxon>
        <taxon>Hexapoda</taxon>
        <taxon>Insecta</taxon>
        <taxon>Pterygota</taxon>
        <taxon>Neoptera</taxon>
        <taxon>Paraneoptera</taxon>
        <taxon>Psocodea</taxon>
        <taxon>Troctomorpha</taxon>
        <taxon>Phthiraptera</taxon>
        <taxon>Anoplura</taxon>
        <taxon>Haematopinidae</taxon>
        <taxon>Haematopinus</taxon>
    </lineage>
</organism>
<dbReference type="EMBL" id="HM241908">
    <property type="protein sequence ID" value="AEG66978.1"/>
    <property type="molecule type" value="Genomic_DNA"/>
</dbReference>
<feature type="transmembrane region" description="Helical" evidence="19">
    <location>
        <begin position="199"/>
        <end position="218"/>
    </location>
</feature>
<evidence type="ECO:0000256" key="4">
    <source>
        <dbReference type="ARBA" id="ARBA00012944"/>
    </source>
</evidence>
<dbReference type="EMBL" id="KC814607">
    <property type="protein sequence ID" value="AGO44121.1"/>
    <property type="molecule type" value="Genomic_DNA"/>
</dbReference>
<geneLocation type="mitochondrion" evidence="21"/>
<reference evidence="22" key="2">
    <citation type="journal article" date="2013" name="Genome Biol. Evol.">
        <title>Substantial Variation in the Extent of Mitochondrial Genome Fragmentation among Blood-Sucking Lice of Mammals.</title>
        <authorList>
            <person name="Jiang H."/>
            <person name="Barker S.C."/>
            <person name="Shao R."/>
        </authorList>
    </citation>
    <scope>NUCLEOTIDE SEQUENCE</scope>
    <source>
        <strain evidence="22">B2311</strain>
    </source>
</reference>
<evidence type="ECO:0000259" key="20">
    <source>
        <dbReference type="Pfam" id="PF00361"/>
    </source>
</evidence>
<feature type="transmembrane region" description="Helical" evidence="19">
    <location>
        <begin position="272"/>
        <end position="292"/>
    </location>
</feature>
<sequence>MLCCIAWLFVLFMFWGVIVSFSSWSYWGAWLGMELTTMFFIPYLSQSKMYLFGYTLWEYFVVQALGSSVFILGMVSMPQVGIMHYVDMGNVFGLLSVSAILLKLGMPPFHWWSLIFCEFLGWKEFWMFSSLVKLAPMTILLNYVAVYGGTIVVVLQTLMLLLGVQGSIDLSIRRILIYSSMVSLMWVIAGVMVSLPSSVVLLLSYMTILACVCAKFHSSNVYSMLSITRLFSSMSSLGVFIWLVLIWSLMGFPPSIMFMVKLDILMMLWSSVSPYLTLFLAFLGIVMLAGYLNLMSKAVISIDGYTPSYQQHVFYSCYVIVILATLTMLWVY</sequence>